<feature type="transmembrane region" description="Helical" evidence="1">
    <location>
        <begin position="70"/>
        <end position="94"/>
    </location>
</feature>
<dbReference type="AlphaFoldDB" id="A0A1A9UUF6"/>
<proteinExistence type="predicted"/>
<evidence type="ECO:0000256" key="1">
    <source>
        <dbReference type="SAM" id="Phobius"/>
    </source>
</evidence>
<reference evidence="2" key="1">
    <citation type="submission" date="2020-05" db="UniProtKB">
        <authorList>
            <consortium name="EnsemblMetazoa"/>
        </authorList>
    </citation>
    <scope>IDENTIFICATION</scope>
    <source>
        <strain evidence="2">TTRI</strain>
    </source>
</reference>
<dbReference type="Proteomes" id="UP000078200">
    <property type="component" value="Unassembled WGS sequence"/>
</dbReference>
<accession>A0A1A9UUF6</accession>
<name>A0A1A9UUF6_GLOAU</name>
<keyword evidence="1" id="KW-0812">Transmembrane</keyword>
<dbReference type="EnsemblMetazoa" id="GAUT015639-RA">
    <property type="protein sequence ID" value="GAUT015639-PA"/>
    <property type="gene ID" value="GAUT015639"/>
</dbReference>
<keyword evidence="1" id="KW-0472">Membrane</keyword>
<organism evidence="2 3">
    <name type="scientific">Glossina austeni</name>
    <name type="common">Savannah tsetse fly</name>
    <dbReference type="NCBI Taxonomy" id="7395"/>
    <lineage>
        <taxon>Eukaryota</taxon>
        <taxon>Metazoa</taxon>
        <taxon>Ecdysozoa</taxon>
        <taxon>Arthropoda</taxon>
        <taxon>Hexapoda</taxon>
        <taxon>Insecta</taxon>
        <taxon>Pterygota</taxon>
        <taxon>Neoptera</taxon>
        <taxon>Endopterygota</taxon>
        <taxon>Diptera</taxon>
        <taxon>Brachycera</taxon>
        <taxon>Muscomorpha</taxon>
        <taxon>Hippoboscoidea</taxon>
        <taxon>Glossinidae</taxon>
        <taxon>Glossina</taxon>
    </lineage>
</organism>
<protein>
    <submittedName>
        <fullName evidence="2">Uncharacterized protein</fullName>
    </submittedName>
</protein>
<sequence length="234" mass="27379">MNRSSEVHRRGMTTTMTTMRSYNSAKVNATKHCRSVEKSNDCYKHVLIVTIPIIVSVAGYKKYKSEKFCIYIYTTYIVYIVNSEISYFATLAAINELTLRYVCYMKQKKLKLQFNIKVLQNVTVLIKVLENNINIIKEKEEIRKISDNETTPTAAFILRCISKRFQNHHDHRHHCYRHNTQVVVVECPYASIPSVCVWVLLGKHAMRYIHKRNGLVLKSEQKRDIQYKNNQALA</sequence>
<evidence type="ECO:0000313" key="2">
    <source>
        <dbReference type="EnsemblMetazoa" id="GAUT015639-PA"/>
    </source>
</evidence>
<dbReference type="VEuPathDB" id="VectorBase:GAUT015639"/>
<evidence type="ECO:0000313" key="3">
    <source>
        <dbReference type="Proteomes" id="UP000078200"/>
    </source>
</evidence>
<keyword evidence="3" id="KW-1185">Reference proteome</keyword>
<keyword evidence="1" id="KW-1133">Transmembrane helix</keyword>